<dbReference type="Gene3D" id="6.10.140.2220">
    <property type="match status" value="1"/>
</dbReference>
<accession>A0A8H6LW87</accession>
<dbReference type="InterPro" id="IPR002893">
    <property type="entry name" value="Znf_MYND"/>
</dbReference>
<sequence>MDIQDLIHNFLAGGRDMADFEAKAEEGMRISKSFAPMALDTALDIIISTMQDPMGPQSCGLKFNCAVGRFQDAMPSGNSIARSRRFVESYPNVLRATISFLTRKQSRADHTFMMKCLEECRCDKSDIQACGSVHSSTPCGDARIFLLSKGAPVYCSIVILIDHILLVLTNMTHGKFRQAKKGVTSSREEQHWPQGPDDLLPNGVVDSVEGFNVWAADKECGHFILRLAGTIAHLYPIFGAEITRRGPEFHLGLRRPAQHLTAAMDAYDHRPPWWEPSKDDARFAIPLVYSLHFIGHLYTGGKHTHSAMMVTGGKQILLPVLLRGIGILSHPTMSSLFADEFFEMNYLMSVINARMQDSLFCLERLTDLKNQWFMVLQNAHQGGCYNVTCSSKSNVVHAQKCSNCQLIRYCSAKCQKEAWTDRQYPHKTICPKIKSLREQLGPSAWTRVTTPTVNFTFAGFKSLCTKKKIDTELLKEVGMHIACLQGFQTIYQEKNSS</sequence>
<protein>
    <recommendedName>
        <fullName evidence="5">MYND-type domain-containing protein</fullName>
    </recommendedName>
</protein>
<keyword evidence="7" id="KW-1185">Reference proteome</keyword>
<dbReference type="AlphaFoldDB" id="A0A8H6LW87"/>
<dbReference type="EMBL" id="JACGCI010000160">
    <property type="protein sequence ID" value="KAF6743042.1"/>
    <property type="molecule type" value="Genomic_DNA"/>
</dbReference>
<feature type="domain" description="MYND-type" evidence="5">
    <location>
        <begin position="386"/>
        <end position="430"/>
    </location>
</feature>
<dbReference type="OrthoDB" id="3270372at2759"/>
<dbReference type="Proteomes" id="UP000521943">
    <property type="component" value="Unassembled WGS sequence"/>
</dbReference>
<evidence type="ECO:0000256" key="1">
    <source>
        <dbReference type="ARBA" id="ARBA00022723"/>
    </source>
</evidence>
<comment type="caution">
    <text evidence="6">The sequence shown here is derived from an EMBL/GenBank/DDBJ whole genome shotgun (WGS) entry which is preliminary data.</text>
</comment>
<dbReference type="SUPFAM" id="SSF144232">
    <property type="entry name" value="HIT/MYND zinc finger-like"/>
    <property type="match status" value="1"/>
</dbReference>
<gene>
    <name evidence="6" type="ORF">DFP72DRAFT_152127</name>
</gene>
<name>A0A8H6LW87_9AGAR</name>
<dbReference type="Pfam" id="PF01753">
    <property type="entry name" value="zf-MYND"/>
    <property type="match status" value="1"/>
</dbReference>
<evidence type="ECO:0000256" key="4">
    <source>
        <dbReference type="PROSITE-ProRule" id="PRU00134"/>
    </source>
</evidence>
<evidence type="ECO:0000256" key="2">
    <source>
        <dbReference type="ARBA" id="ARBA00022771"/>
    </source>
</evidence>
<dbReference type="GO" id="GO:0008270">
    <property type="term" value="F:zinc ion binding"/>
    <property type="evidence" value="ECO:0007669"/>
    <property type="project" value="UniProtKB-KW"/>
</dbReference>
<evidence type="ECO:0000313" key="6">
    <source>
        <dbReference type="EMBL" id="KAF6743042.1"/>
    </source>
</evidence>
<evidence type="ECO:0000256" key="3">
    <source>
        <dbReference type="ARBA" id="ARBA00022833"/>
    </source>
</evidence>
<evidence type="ECO:0000259" key="5">
    <source>
        <dbReference type="PROSITE" id="PS50865"/>
    </source>
</evidence>
<reference evidence="6 7" key="1">
    <citation type="submission" date="2020-07" db="EMBL/GenBank/DDBJ databases">
        <title>Comparative genomics of pyrophilous fungi reveals a link between fire events and developmental genes.</title>
        <authorList>
            <consortium name="DOE Joint Genome Institute"/>
            <person name="Steindorff A.S."/>
            <person name="Carver A."/>
            <person name="Calhoun S."/>
            <person name="Stillman K."/>
            <person name="Liu H."/>
            <person name="Lipzen A."/>
            <person name="Pangilinan J."/>
            <person name="Labutti K."/>
            <person name="Bruns T.D."/>
            <person name="Grigoriev I.V."/>
        </authorList>
    </citation>
    <scope>NUCLEOTIDE SEQUENCE [LARGE SCALE GENOMIC DNA]</scope>
    <source>
        <strain evidence="6 7">CBS 144469</strain>
    </source>
</reference>
<evidence type="ECO:0000313" key="7">
    <source>
        <dbReference type="Proteomes" id="UP000521943"/>
    </source>
</evidence>
<keyword evidence="1" id="KW-0479">Metal-binding</keyword>
<keyword evidence="3" id="KW-0862">Zinc</keyword>
<organism evidence="6 7">
    <name type="scientific">Ephemerocybe angulata</name>
    <dbReference type="NCBI Taxonomy" id="980116"/>
    <lineage>
        <taxon>Eukaryota</taxon>
        <taxon>Fungi</taxon>
        <taxon>Dikarya</taxon>
        <taxon>Basidiomycota</taxon>
        <taxon>Agaricomycotina</taxon>
        <taxon>Agaricomycetes</taxon>
        <taxon>Agaricomycetidae</taxon>
        <taxon>Agaricales</taxon>
        <taxon>Agaricineae</taxon>
        <taxon>Psathyrellaceae</taxon>
        <taxon>Ephemerocybe</taxon>
    </lineage>
</organism>
<dbReference type="PROSITE" id="PS50865">
    <property type="entry name" value="ZF_MYND_2"/>
    <property type="match status" value="1"/>
</dbReference>
<proteinExistence type="predicted"/>
<keyword evidence="2 4" id="KW-0863">Zinc-finger</keyword>